<evidence type="ECO:0000256" key="7">
    <source>
        <dbReference type="ARBA" id="ARBA00022694"/>
    </source>
</evidence>
<dbReference type="NCBIfam" id="TIGR00057">
    <property type="entry name" value="L-threonylcarbamoyladenylate synthase"/>
    <property type="match status" value="1"/>
</dbReference>
<dbReference type="RefSeq" id="WP_194844687.1">
    <property type="nucleotide sequence ID" value="NZ_CP075585.1"/>
</dbReference>
<evidence type="ECO:0000256" key="2">
    <source>
        <dbReference type="ARBA" id="ARBA00007663"/>
    </source>
</evidence>
<feature type="domain" description="YrdC-like" evidence="14">
    <location>
        <begin position="8"/>
        <end position="194"/>
    </location>
</feature>
<evidence type="ECO:0000256" key="4">
    <source>
        <dbReference type="ARBA" id="ARBA00015492"/>
    </source>
</evidence>
<evidence type="ECO:0000256" key="1">
    <source>
        <dbReference type="ARBA" id="ARBA00004496"/>
    </source>
</evidence>
<evidence type="ECO:0000256" key="6">
    <source>
        <dbReference type="ARBA" id="ARBA00022679"/>
    </source>
</evidence>
<reference evidence="15 16" key="1">
    <citation type="submission" date="2021-05" db="EMBL/GenBank/DDBJ databases">
        <title>Ecology and evolution of chlamydial symbionts of arthropods.</title>
        <authorList>
            <person name="Halter T."/>
            <person name="Sixt B.S."/>
            <person name="Toenshoff E.R."/>
            <person name="Koestlbacher S."/>
            <person name="Schulz F."/>
            <person name="Kostanjsek R."/>
            <person name="Collingro A."/>
            <person name="Hendrickx F."/>
            <person name="Horn M."/>
        </authorList>
    </citation>
    <scope>NUCLEOTIDE SEQUENCE [LARGE SCALE GENOMIC DNA]</scope>
    <source>
        <strain evidence="15 16">15C</strain>
    </source>
</reference>
<comment type="subcellular location">
    <subcellularLocation>
        <location evidence="1 13">Cytoplasm</location>
    </subcellularLocation>
</comment>
<comment type="similarity">
    <text evidence="2 13">Belongs to the SUA5 family.</text>
</comment>
<dbReference type="Gene3D" id="3.90.870.10">
    <property type="entry name" value="DHBP synthase"/>
    <property type="match status" value="1"/>
</dbReference>
<dbReference type="EMBL" id="CP075585">
    <property type="protein sequence ID" value="QZA58818.1"/>
    <property type="molecule type" value="Genomic_DNA"/>
</dbReference>
<dbReference type="InterPro" id="IPR006070">
    <property type="entry name" value="Sua5-like_dom"/>
</dbReference>
<evidence type="ECO:0000256" key="8">
    <source>
        <dbReference type="ARBA" id="ARBA00022695"/>
    </source>
</evidence>
<keyword evidence="9 13" id="KW-0547">Nucleotide-binding</keyword>
<comment type="function">
    <text evidence="13">Required for the formation of a threonylcarbamoyl group on adenosine at position 37 (t(6)A37) in tRNAs that read codons beginning with adenine.</text>
</comment>
<dbReference type="InterPro" id="IPR038385">
    <property type="entry name" value="Sua5/YwlC_C"/>
</dbReference>
<sequence length="316" mass="34955">MKTKMLNSNRLYKAASLLHQGQLVAIPTETVYGLAALVSSESALSSIFAVKKRPIDNPLIVHVANLKQIDQIALPPSELFFQLAEAFFPGPLTMVIPRRRDLSPLISAGLESVAVRMPSHPIAIDLIQMLKAPIVAPSANLSGRPSATDAQHVLDDFDQKISAIVDGGRTNLGIESTVISLLSNPPVILRPGSITKQEIEHVLGITIDVQISLQKGPVYSPGMKYRHYAPCIPVKLFYEKEQINFYCKKADSNKRMLLSVSSLFIENCDYYKLNMQDLYAYFRHAEKNGYSEILIFCDAIAQSNVALMNRLIKASD</sequence>
<keyword evidence="7 13" id="KW-0819">tRNA processing</keyword>
<evidence type="ECO:0000256" key="12">
    <source>
        <dbReference type="ARBA" id="ARBA00048366"/>
    </source>
</evidence>
<evidence type="ECO:0000259" key="14">
    <source>
        <dbReference type="PROSITE" id="PS51163"/>
    </source>
</evidence>
<comment type="catalytic activity">
    <reaction evidence="12 13">
        <text>L-threonine + hydrogencarbonate + ATP = L-threonylcarbamoyladenylate + diphosphate + H2O</text>
        <dbReference type="Rhea" id="RHEA:36407"/>
        <dbReference type="ChEBI" id="CHEBI:15377"/>
        <dbReference type="ChEBI" id="CHEBI:17544"/>
        <dbReference type="ChEBI" id="CHEBI:30616"/>
        <dbReference type="ChEBI" id="CHEBI:33019"/>
        <dbReference type="ChEBI" id="CHEBI:57926"/>
        <dbReference type="ChEBI" id="CHEBI:73682"/>
        <dbReference type="EC" id="2.7.7.87"/>
    </reaction>
</comment>
<protein>
    <recommendedName>
        <fullName evidence="4 13">Threonylcarbamoyl-AMP synthase</fullName>
        <shortName evidence="13">TC-AMP synthase</shortName>
        <ecNumber evidence="3 13">2.7.7.87</ecNumber>
    </recommendedName>
    <alternativeName>
        <fullName evidence="11 13">L-threonylcarbamoyladenylate synthase</fullName>
    </alternativeName>
</protein>
<evidence type="ECO:0000256" key="3">
    <source>
        <dbReference type="ARBA" id="ARBA00012584"/>
    </source>
</evidence>
<dbReference type="Proteomes" id="UP000822862">
    <property type="component" value="Chromosome"/>
</dbReference>
<proteinExistence type="inferred from homology"/>
<dbReference type="InterPro" id="IPR005145">
    <property type="entry name" value="Sua5_C"/>
</dbReference>
<dbReference type="PANTHER" id="PTHR17490">
    <property type="entry name" value="SUA5"/>
    <property type="match status" value="1"/>
</dbReference>
<keyword evidence="5 13" id="KW-0963">Cytoplasm</keyword>
<dbReference type="Pfam" id="PF03481">
    <property type="entry name" value="Sua5_C"/>
    <property type="match status" value="1"/>
</dbReference>
<keyword evidence="16" id="KW-1185">Reference proteome</keyword>
<evidence type="ECO:0000256" key="9">
    <source>
        <dbReference type="ARBA" id="ARBA00022741"/>
    </source>
</evidence>
<evidence type="ECO:0000313" key="15">
    <source>
        <dbReference type="EMBL" id="QZA58818.1"/>
    </source>
</evidence>
<dbReference type="Pfam" id="PF01300">
    <property type="entry name" value="Sua5_yciO_yrdC"/>
    <property type="match status" value="1"/>
</dbReference>
<keyword evidence="6 13" id="KW-0808">Transferase</keyword>
<gene>
    <name evidence="15" type="ORF">RHAB15C_0000697</name>
</gene>
<name>A0ABX8Z3A3_9BACT</name>
<dbReference type="PIRSF" id="PIRSF004930">
    <property type="entry name" value="Tln_factor_SUA5"/>
    <property type="match status" value="1"/>
</dbReference>
<accession>A0ABX8Z3A3</accession>
<evidence type="ECO:0000256" key="13">
    <source>
        <dbReference type="PIRNR" id="PIRNR004930"/>
    </source>
</evidence>
<evidence type="ECO:0000256" key="11">
    <source>
        <dbReference type="ARBA" id="ARBA00029774"/>
    </source>
</evidence>
<dbReference type="SUPFAM" id="SSF55821">
    <property type="entry name" value="YrdC/RibB"/>
    <property type="match status" value="1"/>
</dbReference>
<dbReference type="PROSITE" id="PS51163">
    <property type="entry name" value="YRDC"/>
    <property type="match status" value="1"/>
</dbReference>
<evidence type="ECO:0000256" key="10">
    <source>
        <dbReference type="ARBA" id="ARBA00022840"/>
    </source>
</evidence>
<evidence type="ECO:0000313" key="16">
    <source>
        <dbReference type="Proteomes" id="UP000822862"/>
    </source>
</evidence>
<dbReference type="InterPro" id="IPR050156">
    <property type="entry name" value="TC-AMP_synthase_SUA5"/>
</dbReference>
<dbReference type="PANTHER" id="PTHR17490:SF16">
    <property type="entry name" value="THREONYLCARBAMOYL-AMP SYNTHASE"/>
    <property type="match status" value="1"/>
</dbReference>
<keyword evidence="8 13" id="KW-0548">Nucleotidyltransferase</keyword>
<organism evidence="15 16">
    <name type="scientific">Candidatus Rhabdochlamydia porcellionis</name>
    <dbReference type="NCBI Taxonomy" id="225148"/>
    <lineage>
        <taxon>Bacteria</taxon>
        <taxon>Pseudomonadati</taxon>
        <taxon>Chlamydiota</taxon>
        <taxon>Chlamydiia</taxon>
        <taxon>Parachlamydiales</taxon>
        <taxon>Candidatus Rhabdochlamydiaceae</taxon>
        <taxon>Candidatus Rhabdochlamydia</taxon>
    </lineage>
</organism>
<dbReference type="Gene3D" id="3.40.50.11030">
    <property type="entry name" value="Threonylcarbamoyl-AMP synthase, C-terminal domain"/>
    <property type="match status" value="1"/>
</dbReference>
<keyword evidence="10 13" id="KW-0067">ATP-binding</keyword>
<dbReference type="InterPro" id="IPR017945">
    <property type="entry name" value="DHBP_synth_RibB-like_a/b_dom"/>
</dbReference>
<dbReference type="InterPro" id="IPR010923">
    <property type="entry name" value="T(6)A37_SUA5"/>
</dbReference>
<dbReference type="GO" id="GO:0061710">
    <property type="term" value="F:L-threonylcarbamoyladenylate synthase"/>
    <property type="evidence" value="ECO:0007669"/>
    <property type="project" value="UniProtKB-EC"/>
</dbReference>
<evidence type="ECO:0000256" key="5">
    <source>
        <dbReference type="ARBA" id="ARBA00022490"/>
    </source>
</evidence>
<dbReference type="EC" id="2.7.7.87" evidence="3 13"/>